<accession>A0ABY2YUW1</accession>
<keyword evidence="3" id="KW-1185">Reference proteome</keyword>
<gene>
    <name evidence="2" type="ORF">DY114_07500</name>
</gene>
<sequence>MNDFIAAVIGSSVISSIINSISSNKNNYNKSKIEKRLDIQTKKINRLKENYSKFNLCMTDVLMIVNMENLQDNETFIKNVKKMTSLLTLICFDLEIGEKKVPEMDISDFIYTMEYNIEEKKDSRFNKENSLLIKIITTNSINMKYRNSAMISFINGTKRALLDIKNIENHKLGLIEISNYCSSMMSQLVSDKENKIYAKENRLYTKIINFINDSKKTIIFFSLLYIIMIILFSLYVSYILWNSKQINNSLINKGYSIIILLVILNFICLIYVWWRSHIQNKKKSTK</sequence>
<feature type="transmembrane region" description="Helical" evidence="1">
    <location>
        <begin position="253"/>
        <end position="274"/>
    </location>
</feature>
<reference evidence="2 3" key="1">
    <citation type="submission" date="2018-08" db="EMBL/GenBank/DDBJ databases">
        <title>Comparative genomics of wild bee and flower associated Lactobacillus reveals potential adaptation to the bee host.</title>
        <authorList>
            <person name="Vuong H.Q."/>
            <person name="Mcfrederick Q.S."/>
        </authorList>
    </citation>
    <scope>NUCLEOTIDE SEQUENCE [LARGE SCALE GENOMIC DNA]</scope>
    <source>
        <strain evidence="2 3">HV_13</strain>
    </source>
</reference>
<evidence type="ECO:0000256" key="1">
    <source>
        <dbReference type="SAM" id="Phobius"/>
    </source>
</evidence>
<keyword evidence="1" id="KW-0812">Transmembrane</keyword>
<keyword evidence="1" id="KW-1133">Transmembrane helix</keyword>
<evidence type="ECO:0000313" key="3">
    <source>
        <dbReference type="Proteomes" id="UP000777560"/>
    </source>
</evidence>
<comment type="caution">
    <text evidence="2">The sequence shown here is derived from an EMBL/GenBank/DDBJ whole genome shotgun (WGS) entry which is preliminary data.</text>
</comment>
<protein>
    <submittedName>
        <fullName evidence="2">Uncharacterized protein</fullName>
    </submittedName>
</protein>
<feature type="transmembrane region" description="Helical" evidence="1">
    <location>
        <begin position="218"/>
        <end position="241"/>
    </location>
</feature>
<dbReference type="Proteomes" id="UP000777560">
    <property type="component" value="Unassembled WGS sequence"/>
</dbReference>
<evidence type="ECO:0000313" key="2">
    <source>
        <dbReference type="EMBL" id="TPR22834.1"/>
    </source>
</evidence>
<dbReference type="RefSeq" id="WP_140926086.1">
    <property type="nucleotide sequence ID" value="NZ_QUAU01000007.1"/>
</dbReference>
<organism evidence="2 3">
    <name type="scientific">Apilactobacillus micheneri</name>
    <dbReference type="NCBI Taxonomy" id="1899430"/>
    <lineage>
        <taxon>Bacteria</taxon>
        <taxon>Bacillati</taxon>
        <taxon>Bacillota</taxon>
        <taxon>Bacilli</taxon>
        <taxon>Lactobacillales</taxon>
        <taxon>Lactobacillaceae</taxon>
        <taxon>Apilactobacillus</taxon>
    </lineage>
</organism>
<keyword evidence="1" id="KW-0472">Membrane</keyword>
<dbReference type="EMBL" id="QUAV01000007">
    <property type="protein sequence ID" value="TPR22834.1"/>
    <property type="molecule type" value="Genomic_DNA"/>
</dbReference>
<name>A0ABY2YUW1_9LACO</name>
<proteinExistence type="predicted"/>